<dbReference type="SUPFAM" id="SSF81340">
    <property type="entry name" value="Clc chloride channel"/>
    <property type="match status" value="1"/>
</dbReference>
<feature type="transmembrane region" description="Helical" evidence="5">
    <location>
        <begin position="259"/>
        <end position="279"/>
    </location>
</feature>
<keyword evidence="7" id="KW-1185">Reference proteome</keyword>
<evidence type="ECO:0000256" key="3">
    <source>
        <dbReference type="ARBA" id="ARBA00022989"/>
    </source>
</evidence>
<evidence type="ECO:0000256" key="5">
    <source>
        <dbReference type="SAM" id="Phobius"/>
    </source>
</evidence>
<keyword evidence="4 5" id="KW-0472">Membrane</keyword>
<dbReference type="Pfam" id="PF00654">
    <property type="entry name" value="Voltage_CLC"/>
    <property type="match status" value="1"/>
</dbReference>
<evidence type="ECO:0008006" key="8">
    <source>
        <dbReference type="Google" id="ProtNLM"/>
    </source>
</evidence>
<dbReference type="Proteomes" id="UP000216035">
    <property type="component" value="Unassembled WGS sequence"/>
</dbReference>
<dbReference type="OrthoDB" id="9767361at2"/>
<comment type="subcellular location">
    <subcellularLocation>
        <location evidence="1">Membrane</location>
        <topology evidence="1">Multi-pass membrane protein</topology>
    </subcellularLocation>
</comment>
<feature type="transmembrane region" description="Helical" evidence="5">
    <location>
        <begin position="337"/>
        <end position="359"/>
    </location>
</feature>
<keyword evidence="3 5" id="KW-1133">Transmembrane helix</keyword>
<dbReference type="RefSeq" id="WP_094487410.1">
    <property type="nucleotide sequence ID" value="NZ_NOXX01000224.1"/>
</dbReference>
<dbReference type="GO" id="GO:0015108">
    <property type="term" value="F:chloride transmembrane transporter activity"/>
    <property type="evidence" value="ECO:0007669"/>
    <property type="project" value="InterPro"/>
</dbReference>
<evidence type="ECO:0000256" key="2">
    <source>
        <dbReference type="ARBA" id="ARBA00022692"/>
    </source>
</evidence>
<feature type="transmembrane region" description="Helical" evidence="5">
    <location>
        <begin position="180"/>
        <end position="203"/>
    </location>
</feature>
<name>A0A255ZFH6_9FLAO</name>
<evidence type="ECO:0000313" key="7">
    <source>
        <dbReference type="Proteomes" id="UP000216035"/>
    </source>
</evidence>
<proteinExistence type="predicted"/>
<sequence>MKIANFPKIASAAELIRWIGALLLLSVSVGFISGVFLYVLDGVTNLRLQVPYLIFGLPFAGYFMVWYYQKFAPSYQAGTKMVVAALKNGNQNWNFFLAPLIFVTTLLTHLCGGSAGREGTAVQMAAGMQAALGKLFQFDATKQSIFLRCALAAGFSAVFGVPFAGFVFAFEVDKTKGINAFAVASACFCSIMANTVALLLPISHTTYKTPLLPDWSFGLFLALLACCLAFGFTARLFIELQEKIAFLFQKITDKKPLQAFVGGCIIIALAFVLQTDRYLGLGIPEIESAFQQPSDGTVFGWKLLFTASTLAAGFKGGEVTPLFFIGATLGSFLAVPLGLPIGFVAALGFVAVFGAAAALPITCAVMCLELFGIPYFLVALPVCLMARIFAGKKSIYT</sequence>
<keyword evidence="2 5" id="KW-0812">Transmembrane</keyword>
<dbReference type="EMBL" id="NOXX01000224">
    <property type="protein sequence ID" value="OYQ39635.1"/>
    <property type="molecule type" value="Genomic_DNA"/>
</dbReference>
<dbReference type="InterPro" id="IPR050368">
    <property type="entry name" value="ClC-type_chloride_channel"/>
</dbReference>
<organism evidence="6 7">
    <name type="scientific">Flavobacterium aurantiibacter</name>
    <dbReference type="NCBI Taxonomy" id="2023067"/>
    <lineage>
        <taxon>Bacteria</taxon>
        <taxon>Pseudomonadati</taxon>
        <taxon>Bacteroidota</taxon>
        <taxon>Flavobacteriia</taxon>
        <taxon>Flavobacteriales</taxon>
        <taxon>Flavobacteriaceae</taxon>
        <taxon>Flavobacterium</taxon>
    </lineage>
</organism>
<dbReference type="Gene3D" id="1.10.3080.10">
    <property type="entry name" value="Clc chloride channel"/>
    <property type="match status" value="1"/>
</dbReference>
<feature type="transmembrane region" description="Helical" evidence="5">
    <location>
        <begin position="52"/>
        <end position="69"/>
    </location>
</feature>
<evidence type="ECO:0000256" key="4">
    <source>
        <dbReference type="ARBA" id="ARBA00023136"/>
    </source>
</evidence>
<dbReference type="InterPro" id="IPR001807">
    <property type="entry name" value="ClC"/>
</dbReference>
<dbReference type="PANTHER" id="PTHR43427">
    <property type="entry name" value="CHLORIDE CHANNEL PROTEIN CLC-E"/>
    <property type="match status" value="1"/>
</dbReference>
<dbReference type="GO" id="GO:0016020">
    <property type="term" value="C:membrane"/>
    <property type="evidence" value="ECO:0007669"/>
    <property type="project" value="UniProtKB-SubCell"/>
</dbReference>
<evidence type="ECO:0000313" key="6">
    <source>
        <dbReference type="EMBL" id="OYQ39635.1"/>
    </source>
</evidence>
<gene>
    <name evidence="6" type="ORF">CHX27_14150</name>
</gene>
<feature type="transmembrane region" description="Helical" evidence="5">
    <location>
        <begin position="215"/>
        <end position="238"/>
    </location>
</feature>
<reference evidence="6 7" key="1">
    <citation type="submission" date="2017-07" db="EMBL/GenBank/DDBJ databases">
        <title>Flavobacterium cyanobacteriorum sp. nov., isolated from cyanobacterial aggregates in a eutrophic lake.</title>
        <authorList>
            <person name="Cai H."/>
        </authorList>
    </citation>
    <scope>NUCLEOTIDE SEQUENCE [LARGE SCALE GENOMIC DNA]</scope>
    <source>
        <strain evidence="6 7">TH167</strain>
    </source>
</reference>
<feature type="transmembrane region" description="Helical" evidence="5">
    <location>
        <begin position="145"/>
        <end position="168"/>
    </location>
</feature>
<protein>
    <recommendedName>
        <fullName evidence="8">Chloride channel protein</fullName>
    </recommendedName>
</protein>
<dbReference type="InterPro" id="IPR014743">
    <property type="entry name" value="Cl-channel_core"/>
</dbReference>
<dbReference type="AlphaFoldDB" id="A0A255ZFH6"/>
<dbReference type="PANTHER" id="PTHR43427:SF12">
    <property type="entry name" value="CHLORIDE TRANSPORTER"/>
    <property type="match status" value="1"/>
</dbReference>
<dbReference type="PRINTS" id="PR00762">
    <property type="entry name" value="CLCHANNEL"/>
</dbReference>
<evidence type="ECO:0000256" key="1">
    <source>
        <dbReference type="ARBA" id="ARBA00004141"/>
    </source>
</evidence>
<feature type="transmembrane region" description="Helical" evidence="5">
    <location>
        <begin position="15"/>
        <end position="40"/>
    </location>
</feature>
<accession>A0A255ZFH6</accession>
<comment type="caution">
    <text evidence="6">The sequence shown here is derived from an EMBL/GenBank/DDBJ whole genome shotgun (WGS) entry which is preliminary data.</text>
</comment>
<feature type="transmembrane region" description="Helical" evidence="5">
    <location>
        <begin position="371"/>
        <end position="390"/>
    </location>
</feature>